<evidence type="ECO:0000256" key="1">
    <source>
        <dbReference type="SAM" id="Phobius"/>
    </source>
</evidence>
<dbReference type="Proteomes" id="UP000095284">
    <property type="component" value="Unplaced"/>
</dbReference>
<feature type="transmembrane region" description="Helical" evidence="1">
    <location>
        <begin position="38"/>
        <end position="62"/>
    </location>
</feature>
<evidence type="ECO:0000313" key="2">
    <source>
        <dbReference type="EMBL" id="CAD5227313.1"/>
    </source>
</evidence>
<keyword evidence="1" id="KW-1133">Transmembrane helix</keyword>
<accession>A0A1I7S4W6</accession>
<proteinExistence type="predicted"/>
<name>A0A1I7S4W6_BURXY</name>
<feature type="transmembrane region" description="Helical" evidence="1">
    <location>
        <begin position="83"/>
        <end position="106"/>
    </location>
</feature>
<keyword evidence="1" id="KW-0472">Membrane</keyword>
<keyword evidence="4" id="KW-1185">Reference proteome</keyword>
<reference evidence="5" key="1">
    <citation type="submission" date="2016-11" db="UniProtKB">
        <authorList>
            <consortium name="WormBaseParasite"/>
        </authorList>
    </citation>
    <scope>IDENTIFICATION</scope>
</reference>
<evidence type="ECO:0000313" key="3">
    <source>
        <dbReference type="Proteomes" id="UP000095284"/>
    </source>
</evidence>
<protein>
    <submittedName>
        <fullName evidence="2">(pine wood nematode) hypothetical protein</fullName>
    </submittedName>
</protein>
<gene>
    <name evidence="2" type="ORF">BXYJ_LOCUS9858</name>
</gene>
<keyword evidence="1" id="KW-0812">Transmembrane</keyword>
<feature type="transmembrane region" description="Helical" evidence="1">
    <location>
        <begin position="12"/>
        <end position="32"/>
    </location>
</feature>
<evidence type="ECO:0000313" key="4">
    <source>
        <dbReference type="Proteomes" id="UP000659654"/>
    </source>
</evidence>
<feature type="transmembrane region" description="Helical" evidence="1">
    <location>
        <begin position="118"/>
        <end position="135"/>
    </location>
</feature>
<dbReference type="WBParaSite" id="BXY_0804900.1">
    <property type="protein sequence ID" value="BXY_0804900.1"/>
    <property type="gene ID" value="BXY_0804900"/>
</dbReference>
<organism evidence="3 5">
    <name type="scientific">Bursaphelenchus xylophilus</name>
    <name type="common">Pinewood nematode worm</name>
    <name type="synonym">Aphelenchoides xylophilus</name>
    <dbReference type="NCBI Taxonomy" id="6326"/>
    <lineage>
        <taxon>Eukaryota</taxon>
        <taxon>Metazoa</taxon>
        <taxon>Ecdysozoa</taxon>
        <taxon>Nematoda</taxon>
        <taxon>Chromadorea</taxon>
        <taxon>Rhabditida</taxon>
        <taxon>Tylenchina</taxon>
        <taxon>Tylenchomorpha</taxon>
        <taxon>Aphelenchoidea</taxon>
        <taxon>Aphelenchoididae</taxon>
        <taxon>Bursaphelenchus</taxon>
    </lineage>
</organism>
<dbReference type="AlphaFoldDB" id="A0A1I7S4W6"/>
<dbReference type="Proteomes" id="UP000659654">
    <property type="component" value="Unassembled WGS sequence"/>
</dbReference>
<dbReference type="OrthoDB" id="10504860at2759"/>
<dbReference type="EMBL" id="CAJFDI010000004">
    <property type="protein sequence ID" value="CAD5227313.1"/>
    <property type="molecule type" value="Genomic_DNA"/>
</dbReference>
<dbReference type="EMBL" id="CAJFCV020000004">
    <property type="protein sequence ID" value="CAG9117436.1"/>
    <property type="molecule type" value="Genomic_DNA"/>
</dbReference>
<reference evidence="2" key="2">
    <citation type="submission" date="2020-09" db="EMBL/GenBank/DDBJ databases">
        <authorList>
            <person name="Kikuchi T."/>
        </authorList>
    </citation>
    <scope>NUCLEOTIDE SEQUENCE</scope>
    <source>
        <strain evidence="2">Ka4C1</strain>
    </source>
</reference>
<dbReference type="Proteomes" id="UP000582659">
    <property type="component" value="Unassembled WGS sequence"/>
</dbReference>
<sequence length="284" mass="33536">MLPRTGWNRKCTVITAVLLAVTVGFLVCMRLSQWDLSLYIYNIDLYTPLCFFTLMFLLISLLEFKALQDIAVFPFVSRKSYFILLNFYKVLFTIFFLSTVFLPFGVIFPPLDACKTSYFLAVNTVVSFLWMKTYMKQWEAITRYIVEMIMLNQINGTEISVDDALQSYRTEYEGLIADYHRTHCSEFSRMKQLLVERQFFELQRMMVAFRKELDSATLNKPELERLYCEMLRVSQSFCLKIEHDIAIKRAAENWHLWKRPNEKTVRIENTAVLEINNDLAKTVI</sequence>
<evidence type="ECO:0000313" key="5">
    <source>
        <dbReference type="WBParaSite" id="BXY_0804900.1"/>
    </source>
</evidence>